<feature type="region of interest" description="Disordered" evidence="1">
    <location>
        <begin position="1"/>
        <end position="27"/>
    </location>
</feature>
<dbReference type="Proteomes" id="UP000620124">
    <property type="component" value="Unassembled WGS sequence"/>
</dbReference>
<evidence type="ECO:0000256" key="1">
    <source>
        <dbReference type="SAM" id="MobiDB-lite"/>
    </source>
</evidence>
<proteinExistence type="predicted"/>
<organism evidence="2 3">
    <name type="scientific">Mycena venus</name>
    <dbReference type="NCBI Taxonomy" id="2733690"/>
    <lineage>
        <taxon>Eukaryota</taxon>
        <taxon>Fungi</taxon>
        <taxon>Dikarya</taxon>
        <taxon>Basidiomycota</taxon>
        <taxon>Agaricomycotina</taxon>
        <taxon>Agaricomycetes</taxon>
        <taxon>Agaricomycetidae</taxon>
        <taxon>Agaricales</taxon>
        <taxon>Marasmiineae</taxon>
        <taxon>Mycenaceae</taxon>
        <taxon>Mycena</taxon>
    </lineage>
</organism>
<comment type="caution">
    <text evidence="2">The sequence shown here is derived from an EMBL/GenBank/DDBJ whole genome shotgun (WGS) entry which is preliminary data.</text>
</comment>
<dbReference type="OrthoDB" id="2978701at2759"/>
<name>A0A8H6X450_9AGAR</name>
<feature type="region of interest" description="Disordered" evidence="1">
    <location>
        <begin position="81"/>
        <end position="105"/>
    </location>
</feature>
<evidence type="ECO:0000313" key="3">
    <source>
        <dbReference type="Proteomes" id="UP000620124"/>
    </source>
</evidence>
<reference evidence="2" key="1">
    <citation type="submission" date="2020-05" db="EMBL/GenBank/DDBJ databases">
        <title>Mycena genomes resolve the evolution of fungal bioluminescence.</title>
        <authorList>
            <person name="Tsai I.J."/>
        </authorList>
    </citation>
    <scope>NUCLEOTIDE SEQUENCE</scope>
    <source>
        <strain evidence="2">CCC161011</strain>
    </source>
</reference>
<dbReference type="EMBL" id="JACAZI010000027">
    <property type="protein sequence ID" value="KAF7334125.1"/>
    <property type="molecule type" value="Genomic_DNA"/>
</dbReference>
<accession>A0A8H6X450</accession>
<sequence>MILSLDHHHQKGQTACPAPAHHTSDNLSSHDELLTHYQHLETLLDSALATLTLIHGILSSPVYTPHLLGVLRVLDRHITQPSPITTPTDSTTATTATTTPTNAPKFEPTTATYDAVTVADPQPALTCDAIKHESPARAAHLRSPPKQPTRVVIRFDKMPTDQPKPVRASPLHLYKAISLALADCDIGNAALVAGVQWSRKGNLVLRPATDTCTAKLLSQQFHRIWPAIRPLLKLSEDYKCPVFETDEQWHSVVFHGVPMPPTRRAGAFSSDLVDISLQTSGASHGVLKSYSVLCRPEDFQTRDSLALRVSLSSEVDAAHLIKNGGFMAGTWCRVSPYVEKLSISPSLAHTLILFRCFLPPFSHFISYSPEPALTGGLYPPYYRHTAI</sequence>
<feature type="compositionally biased region" description="Low complexity" evidence="1">
    <location>
        <begin position="81"/>
        <end position="101"/>
    </location>
</feature>
<keyword evidence="3" id="KW-1185">Reference proteome</keyword>
<protein>
    <submittedName>
        <fullName evidence="2">Uncharacterized protein</fullName>
    </submittedName>
</protein>
<gene>
    <name evidence="2" type="ORF">MVEN_02318300</name>
</gene>
<dbReference type="AlphaFoldDB" id="A0A8H6X450"/>
<evidence type="ECO:0000313" key="2">
    <source>
        <dbReference type="EMBL" id="KAF7334125.1"/>
    </source>
</evidence>